<evidence type="ECO:0000259" key="1">
    <source>
        <dbReference type="Pfam" id="PF06985"/>
    </source>
</evidence>
<dbReference type="PANTHER" id="PTHR24148">
    <property type="entry name" value="ANKYRIN REPEAT DOMAIN-CONTAINING PROTEIN 39 HOMOLOG-RELATED"/>
    <property type="match status" value="1"/>
</dbReference>
<dbReference type="OrthoDB" id="270167at2759"/>
<proteinExistence type="predicted"/>
<dbReference type="AlphaFoldDB" id="A0A9W4U6I3"/>
<dbReference type="InterPro" id="IPR052895">
    <property type="entry name" value="HetReg/Transcr_Mod"/>
</dbReference>
<dbReference type="EMBL" id="CAOQHR010000001">
    <property type="protein sequence ID" value="CAI6267911.1"/>
    <property type="molecule type" value="Genomic_DNA"/>
</dbReference>
<protein>
    <recommendedName>
        <fullName evidence="1">Heterokaryon incompatibility domain-containing protein</fullName>
    </recommendedName>
</protein>
<sequence>MIDDTQDIGNGEVSPRVSLFSEIDNIMKYQVVRAHAERWSQNLHFLTYDDSHDDNGEPGQSQLPHESNSATQCVTGQCKRCERRTPVPSGHQCQSHFSFSGGHYEEEDVREKALEEYSNPCVHVKALTCDECQHVPLFPNEGPVTCFKIRQIPRSSLIRCRHFVAVSYCWSDADSSTQDAYNVIDENGKHRRIRATGSVIDRVVNFARENGYRMIWIDQECIDQDDPEVKALAVQAIDLVYLEAHASIGLLRAQLQQKHLNALAITFENICDTSFKKRRGITGFKGPCVLDPNTLLEAISFIANDKWNTRAWVLQEAFVSSGNMMLLFPQKTDSRSAGWTMICHEMSLSELVIRLDVIVDCIKCSLRYVVPKLWKHIADAEKPKRTQSTQKGGAQSSSDLRTTLKRITLFHPERPARASIAQFTVNGNRRQMTCSAAAALTYLRLRDCYDKADKLAITANMCGYPLRLNTVELGQRQKSLGTCLIALSLCNGDTSLITPEVYRSVPTRSITDLTRQNSDHEFTWNRDFNSRLADVYSQSFNTFGSTAAPGTGNRVDIGQSGLGLMGNSWKINRFIECHKLQQKYRESWTDLNKNLNTATAETMWLATTHLLFEIINALKSRGEIQVADSILNSTSSAQIESVNEFSPGLCVENRKGMFSLHSDGNGRYHQCWIIDRVMEKGGFWVGKLVEDAIPRPLARSEQDDSKYMPARNEGGHMAELVSYQMLSDLLTLERIKDQRRELENQVSTDSFRTFQSDIMVSLALSLSNLARHPDFFRDMEDRQGIFDVDGDTSGNCLVFTPFNMNLEVIPRPELRSMSVSWQVQPVSDTLEDKIESKPAKKMRTLQSVKGMWRYTSKCYHRVYLV</sequence>
<dbReference type="Pfam" id="PF06985">
    <property type="entry name" value="HET"/>
    <property type="match status" value="1"/>
</dbReference>
<keyword evidence="3" id="KW-1185">Reference proteome</keyword>
<feature type="domain" description="Heterokaryon incompatibility" evidence="1">
    <location>
        <begin position="163"/>
        <end position="316"/>
    </location>
</feature>
<dbReference type="InterPro" id="IPR010730">
    <property type="entry name" value="HET"/>
</dbReference>
<reference evidence="2" key="1">
    <citation type="submission" date="2023-01" db="EMBL/GenBank/DDBJ databases">
        <authorList>
            <person name="Van Ghelder C."/>
            <person name="Rancurel C."/>
        </authorList>
    </citation>
    <scope>NUCLEOTIDE SEQUENCE</scope>
    <source>
        <strain evidence="2">CNCM I-4278</strain>
    </source>
</reference>
<dbReference type="Proteomes" id="UP001152607">
    <property type="component" value="Unassembled WGS sequence"/>
</dbReference>
<name>A0A9W4U6I3_9PLEO</name>
<accession>A0A9W4U6I3</accession>
<evidence type="ECO:0000313" key="3">
    <source>
        <dbReference type="Proteomes" id="UP001152607"/>
    </source>
</evidence>
<organism evidence="2 3">
    <name type="scientific">Periconia digitata</name>
    <dbReference type="NCBI Taxonomy" id="1303443"/>
    <lineage>
        <taxon>Eukaryota</taxon>
        <taxon>Fungi</taxon>
        <taxon>Dikarya</taxon>
        <taxon>Ascomycota</taxon>
        <taxon>Pezizomycotina</taxon>
        <taxon>Dothideomycetes</taxon>
        <taxon>Pleosporomycetidae</taxon>
        <taxon>Pleosporales</taxon>
        <taxon>Massarineae</taxon>
        <taxon>Periconiaceae</taxon>
        <taxon>Periconia</taxon>
    </lineage>
</organism>
<comment type="caution">
    <text evidence="2">The sequence shown here is derived from an EMBL/GenBank/DDBJ whole genome shotgun (WGS) entry which is preliminary data.</text>
</comment>
<dbReference type="PANTHER" id="PTHR24148:SF73">
    <property type="entry name" value="HET DOMAIN PROTEIN (AFU_ORTHOLOGUE AFUA_8G01020)"/>
    <property type="match status" value="1"/>
</dbReference>
<gene>
    <name evidence="2" type="ORF">PDIGIT_LOCUS1609</name>
</gene>
<evidence type="ECO:0000313" key="2">
    <source>
        <dbReference type="EMBL" id="CAI6267911.1"/>
    </source>
</evidence>